<name>A0AAD4LK91_9AGAM</name>
<keyword evidence="2" id="KW-1133">Transmembrane helix</keyword>
<comment type="caution">
    <text evidence="3">The sequence shown here is derived from an EMBL/GenBank/DDBJ whole genome shotgun (WGS) entry which is preliminary data.</text>
</comment>
<dbReference type="Proteomes" id="UP001201163">
    <property type="component" value="Unassembled WGS sequence"/>
</dbReference>
<dbReference type="EMBL" id="JAKELL010000013">
    <property type="protein sequence ID" value="KAH8994927.1"/>
    <property type="molecule type" value="Genomic_DNA"/>
</dbReference>
<evidence type="ECO:0000313" key="3">
    <source>
        <dbReference type="EMBL" id="KAH8994927.1"/>
    </source>
</evidence>
<feature type="compositionally biased region" description="Low complexity" evidence="1">
    <location>
        <begin position="146"/>
        <end position="156"/>
    </location>
</feature>
<accession>A0AAD4LK91</accession>
<organism evidence="3 4">
    <name type="scientific">Lactarius akahatsu</name>
    <dbReference type="NCBI Taxonomy" id="416441"/>
    <lineage>
        <taxon>Eukaryota</taxon>
        <taxon>Fungi</taxon>
        <taxon>Dikarya</taxon>
        <taxon>Basidiomycota</taxon>
        <taxon>Agaricomycotina</taxon>
        <taxon>Agaricomycetes</taxon>
        <taxon>Russulales</taxon>
        <taxon>Russulaceae</taxon>
        <taxon>Lactarius</taxon>
    </lineage>
</organism>
<reference evidence="3" key="1">
    <citation type="submission" date="2022-01" db="EMBL/GenBank/DDBJ databases">
        <title>Comparative genomics reveals a dynamic genome evolution in the ectomycorrhizal milk-cap (Lactarius) mushrooms.</title>
        <authorList>
            <consortium name="DOE Joint Genome Institute"/>
            <person name="Lebreton A."/>
            <person name="Tang N."/>
            <person name="Kuo A."/>
            <person name="LaButti K."/>
            <person name="Drula E."/>
            <person name="Barry K."/>
            <person name="Clum A."/>
            <person name="Lipzen A."/>
            <person name="Mousain D."/>
            <person name="Ng V."/>
            <person name="Wang R."/>
            <person name="Wang X."/>
            <person name="Dai Y."/>
            <person name="Henrissat B."/>
            <person name="Grigoriev I.V."/>
            <person name="Guerin-Laguette A."/>
            <person name="Yu F."/>
            <person name="Martin F.M."/>
        </authorList>
    </citation>
    <scope>NUCLEOTIDE SEQUENCE</scope>
    <source>
        <strain evidence="3">QP</strain>
    </source>
</reference>
<evidence type="ECO:0000256" key="1">
    <source>
        <dbReference type="SAM" id="MobiDB-lite"/>
    </source>
</evidence>
<gene>
    <name evidence="3" type="ORF">EDB92DRAFT_2113154</name>
</gene>
<keyword evidence="2" id="KW-0472">Membrane</keyword>
<keyword evidence="4" id="KW-1185">Reference proteome</keyword>
<evidence type="ECO:0000313" key="4">
    <source>
        <dbReference type="Proteomes" id="UP001201163"/>
    </source>
</evidence>
<protein>
    <submittedName>
        <fullName evidence="3">Uncharacterized protein</fullName>
    </submittedName>
</protein>
<feature type="region of interest" description="Disordered" evidence="1">
    <location>
        <begin position="132"/>
        <end position="156"/>
    </location>
</feature>
<proteinExistence type="predicted"/>
<evidence type="ECO:0000256" key="2">
    <source>
        <dbReference type="SAM" id="Phobius"/>
    </source>
</evidence>
<dbReference type="AlphaFoldDB" id="A0AAD4LK91"/>
<keyword evidence="2" id="KW-0812">Transmembrane</keyword>
<feature type="transmembrane region" description="Helical" evidence="2">
    <location>
        <begin position="12"/>
        <end position="30"/>
    </location>
</feature>
<sequence length="156" mass="16913">MTPRYDEASPGSSFSDISLLVVFFSIWLPAGHRPRRTTRYADLIQDLDKQVDECFRIFIALSLGTQLSTSKILVTKPSACDPTREVGAQTVGASLVPERGKFFVSWNGSVAPAGPHCLNGIAGWGKSAINHELAPTLPPSDDHMATSSPSTTTRRR</sequence>